<name>A0A089QD51_9LACO</name>
<evidence type="ECO:0000256" key="1">
    <source>
        <dbReference type="SAM" id="MobiDB-lite"/>
    </source>
</evidence>
<organism evidence="2 3">
    <name type="scientific">Ligilactobacillus salivarius</name>
    <dbReference type="NCBI Taxonomy" id="1624"/>
    <lineage>
        <taxon>Bacteria</taxon>
        <taxon>Bacillati</taxon>
        <taxon>Bacillota</taxon>
        <taxon>Bacilli</taxon>
        <taxon>Lactobacillales</taxon>
        <taxon>Lactobacillaceae</taxon>
        <taxon>Ligilactobacillus</taxon>
    </lineage>
</organism>
<dbReference type="EMBL" id="CP007646">
    <property type="protein sequence ID" value="AIR11009.1"/>
    <property type="molecule type" value="Genomic_DNA"/>
</dbReference>
<gene>
    <name evidence="2" type="ORF">LSJ_1349</name>
</gene>
<protein>
    <submittedName>
        <fullName evidence="2">Phage protein</fullName>
    </submittedName>
</protein>
<evidence type="ECO:0000313" key="3">
    <source>
        <dbReference type="Proteomes" id="UP000029488"/>
    </source>
</evidence>
<dbReference type="AlphaFoldDB" id="A0A089QD51"/>
<accession>A0A089QD51</accession>
<dbReference type="Proteomes" id="UP000029488">
    <property type="component" value="Chromosome"/>
</dbReference>
<sequence length="380" mass="43117">MTSPTKHALLSASSAHRWLSAPPLPRLEQYFPQSTSTAAEEGTAAHALAEYKVHRALGDLKSPRPSSDYQCDEMELLTNDYSSYIMEQYVKAKKFAKDPLIKVELKLDFSQYVPEGFGTGDCVIVSDHLLHIIDFKYGKGVKVVARNNPQMKLYALGALAMFGNLYNIDEVENTIFQPRMSNISTWTIPVKELMHWANTELKKKAELAFMGKGSVRYGPWCQFSTCNAVLRARYDYHHKLERFQLASPHLLTDAEVAEVLEHIDDLNRWAHEVKAYAADLAINHGKTWPGFKLVEGRSIRHYRDEDLIAEKLQAAGYTDIYQKKLLPITKLEKQLGKQKFDELVGDQVYKPSGKPTLVADDDPRPNIAKSNPADEFKEEQ</sequence>
<evidence type="ECO:0000313" key="2">
    <source>
        <dbReference type="EMBL" id="AIR11009.1"/>
    </source>
</evidence>
<feature type="region of interest" description="Disordered" evidence="1">
    <location>
        <begin position="351"/>
        <end position="380"/>
    </location>
</feature>
<dbReference type="InterPro" id="IPR021229">
    <property type="entry name" value="DUF2800"/>
</dbReference>
<dbReference type="KEGG" id="lsj:LSJ_1349"/>
<reference evidence="2 3" key="1">
    <citation type="journal article" date="2014" name="BMC Genomics">
        <title>Unusual genome complexity in Lactobacillus salivarius JCM1046.</title>
        <authorList>
            <person name="Raftis E.J."/>
            <person name="Forde B.M."/>
            <person name="Claesson M.J."/>
            <person name="O'Toole P.W."/>
        </authorList>
    </citation>
    <scope>NUCLEOTIDE SEQUENCE [LARGE SCALE GENOMIC DNA]</scope>
    <source>
        <strain evidence="2 3">JCM1046</strain>
    </source>
</reference>
<proteinExistence type="predicted"/>
<dbReference type="Pfam" id="PF10926">
    <property type="entry name" value="DUF2800"/>
    <property type="match status" value="1"/>
</dbReference>
<dbReference type="RefSeq" id="WP_044005189.1">
    <property type="nucleotide sequence ID" value="NZ_CP007646.1"/>
</dbReference>